<accession>A0A0K9PNQ1</accession>
<dbReference type="Gene3D" id="3.30.70.1170">
    <property type="entry name" value="Sun protein, domain 3"/>
    <property type="match status" value="1"/>
</dbReference>
<keyword evidence="2 6" id="KW-0808">Transferase</keyword>
<name>A0A0K9PNQ1_ZOSMR</name>
<dbReference type="Pfam" id="PF21153">
    <property type="entry name" value="NSUN5_N"/>
    <property type="match status" value="1"/>
</dbReference>
<evidence type="ECO:0000256" key="1">
    <source>
        <dbReference type="ARBA" id="ARBA00022603"/>
    </source>
</evidence>
<dbReference type="CDD" id="cd02440">
    <property type="entry name" value="AdoMet_MTases"/>
    <property type="match status" value="1"/>
</dbReference>
<evidence type="ECO:0000256" key="7">
    <source>
        <dbReference type="SAM" id="MobiDB-lite"/>
    </source>
</evidence>
<dbReference type="GO" id="GO:0003723">
    <property type="term" value="F:RNA binding"/>
    <property type="evidence" value="ECO:0007669"/>
    <property type="project" value="UniProtKB-UniRule"/>
</dbReference>
<dbReference type="Pfam" id="PF01189">
    <property type="entry name" value="Methyltr_RsmB-F"/>
    <property type="match status" value="1"/>
</dbReference>
<evidence type="ECO:0000256" key="5">
    <source>
        <dbReference type="ARBA" id="ARBA00053002"/>
    </source>
</evidence>
<proteinExistence type="inferred from homology"/>
<feature type="compositionally biased region" description="Basic residues" evidence="7">
    <location>
        <begin position="1"/>
        <end position="12"/>
    </location>
</feature>
<feature type="domain" description="SAM-dependent MTase RsmB/NOP-type" evidence="8">
    <location>
        <begin position="171"/>
        <end position="458"/>
    </location>
</feature>
<dbReference type="STRING" id="29655.A0A0K9PNQ1"/>
<dbReference type="GO" id="GO:0008173">
    <property type="term" value="F:RNA methyltransferase activity"/>
    <property type="evidence" value="ECO:0007669"/>
    <property type="project" value="InterPro"/>
</dbReference>
<dbReference type="InterPro" id="IPR049561">
    <property type="entry name" value="NSUN5_7_fdxn-like"/>
</dbReference>
<feature type="region of interest" description="Disordered" evidence="7">
    <location>
        <begin position="1"/>
        <end position="32"/>
    </location>
</feature>
<dbReference type="PANTHER" id="PTHR22807">
    <property type="entry name" value="NOP2 YEAST -RELATED NOL1/NOP2/FMU SUN DOMAIN-CONTAINING"/>
    <property type="match status" value="1"/>
</dbReference>
<evidence type="ECO:0000256" key="6">
    <source>
        <dbReference type="PROSITE-ProRule" id="PRU01023"/>
    </source>
</evidence>
<dbReference type="OrthoDB" id="435282at2759"/>
<dbReference type="SUPFAM" id="SSF53335">
    <property type="entry name" value="S-adenosyl-L-methionine-dependent methyltransferases"/>
    <property type="match status" value="1"/>
</dbReference>
<evidence type="ECO:0000256" key="4">
    <source>
        <dbReference type="ARBA" id="ARBA00022884"/>
    </source>
</evidence>
<keyword evidence="3 6" id="KW-0949">S-adenosyl-L-methionine</keyword>
<dbReference type="PANTHER" id="PTHR22807:SF4">
    <property type="entry name" value="28S RRNA (CYTOSINE-C(5))-METHYLTRANSFERASE"/>
    <property type="match status" value="1"/>
</dbReference>
<feature type="binding site" evidence="6">
    <location>
        <begin position="260"/>
        <end position="266"/>
    </location>
    <ligand>
        <name>S-adenosyl-L-methionine</name>
        <dbReference type="ChEBI" id="CHEBI:59789"/>
    </ligand>
</feature>
<dbReference type="OMA" id="SFKSRIY"/>
<comment type="catalytic activity">
    <reaction evidence="5">
        <text>a cytidine in 25S rRNA + S-adenosyl-L-methionine = a 5-methylcytidine in 25S rRNA + S-adenosyl-L-homocysteine + H(+)</text>
        <dbReference type="Rhea" id="RHEA:47780"/>
        <dbReference type="Rhea" id="RHEA-COMP:11911"/>
        <dbReference type="Rhea" id="RHEA-COMP:11912"/>
        <dbReference type="ChEBI" id="CHEBI:15378"/>
        <dbReference type="ChEBI" id="CHEBI:57856"/>
        <dbReference type="ChEBI" id="CHEBI:59789"/>
        <dbReference type="ChEBI" id="CHEBI:74483"/>
        <dbReference type="ChEBI" id="CHEBI:82748"/>
    </reaction>
</comment>
<feature type="binding site" evidence="6">
    <location>
        <position position="331"/>
    </location>
    <ligand>
        <name>S-adenosyl-L-methionine</name>
        <dbReference type="ChEBI" id="CHEBI:59789"/>
    </ligand>
</feature>
<dbReference type="GO" id="GO:0005730">
    <property type="term" value="C:nucleolus"/>
    <property type="evidence" value="ECO:0000318"/>
    <property type="project" value="GO_Central"/>
</dbReference>
<dbReference type="InterPro" id="IPR049560">
    <property type="entry name" value="MeTrfase_RsmB-F_NOP2_cat"/>
</dbReference>
<dbReference type="PRINTS" id="PR02008">
    <property type="entry name" value="RCMTFAMILY"/>
</dbReference>
<feature type="binding site" evidence="6">
    <location>
        <position position="311"/>
    </location>
    <ligand>
        <name>S-adenosyl-L-methionine</name>
        <dbReference type="ChEBI" id="CHEBI:59789"/>
    </ligand>
</feature>
<dbReference type="InterPro" id="IPR048889">
    <property type="entry name" value="NSUN5_RCM1_N"/>
</dbReference>
<keyword evidence="4 6" id="KW-0694">RNA-binding</keyword>
<dbReference type="InterPro" id="IPR023267">
    <property type="entry name" value="RCMT"/>
</dbReference>
<dbReference type="InterPro" id="IPR001678">
    <property type="entry name" value="MeTrfase_RsmB-F_NOP2_dom"/>
</dbReference>
<dbReference type="PROSITE" id="PS51686">
    <property type="entry name" value="SAM_MT_RSMB_NOP"/>
    <property type="match status" value="1"/>
</dbReference>
<keyword evidence="10" id="KW-1185">Reference proteome</keyword>
<dbReference type="AlphaFoldDB" id="A0A0K9PNQ1"/>
<evidence type="ECO:0000313" key="9">
    <source>
        <dbReference type="EMBL" id="KMZ69860.1"/>
    </source>
</evidence>
<dbReference type="InterPro" id="IPR029063">
    <property type="entry name" value="SAM-dependent_MTases_sf"/>
</dbReference>
<comment type="caution">
    <text evidence="9">The sequence shown here is derived from an EMBL/GenBank/DDBJ whole genome shotgun (WGS) entry which is preliminary data.</text>
</comment>
<evidence type="ECO:0000256" key="2">
    <source>
        <dbReference type="ARBA" id="ARBA00022679"/>
    </source>
</evidence>
<evidence type="ECO:0000256" key="3">
    <source>
        <dbReference type="ARBA" id="ARBA00022691"/>
    </source>
</evidence>
<dbReference type="EMBL" id="LFYR01000744">
    <property type="protein sequence ID" value="KMZ69860.1"/>
    <property type="molecule type" value="Genomic_DNA"/>
</dbReference>
<organism evidence="9 10">
    <name type="scientific">Zostera marina</name>
    <name type="common">Eelgrass</name>
    <dbReference type="NCBI Taxonomy" id="29655"/>
    <lineage>
        <taxon>Eukaryota</taxon>
        <taxon>Viridiplantae</taxon>
        <taxon>Streptophyta</taxon>
        <taxon>Embryophyta</taxon>
        <taxon>Tracheophyta</taxon>
        <taxon>Spermatophyta</taxon>
        <taxon>Magnoliopsida</taxon>
        <taxon>Liliopsida</taxon>
        <taxon>Zosteraceae</taxon>
        <taxon>Zostera</taxon>
    </lineage>
</organism>
<dbReference type="Pfam" id="PF21148">
    <property type="entry name" value="NSUN5_fdxn-like"/>
    <property type="match status" value="1"/>
</dbReference>
<evidence type="ECO:0000259" key="8">
    <source>
        <dbReference type="PROSITE" id="PS51686"/>
    </source>
</evidence>
<comment type="similarity">
    <text evidence="6">Belongs to the class I-like SAM-binding methyltransferase superfamily. RsmB/NOP family.</text>
</comment>
<gene>
    <name evidence="9" type="ORF">ZOSMA_205G00370</name>
</gene>
<feature type="binding site" evidence="6">
    <location>
        <position position="284"/>
    </location>
    <ligand>
        <name>S-adenosyl-L-methionine</name>
        <dbReference type="ChEBI" id="CHEBI:59789"/>
    </ligand>
</feature>
<dbReference type="Gene3D" id="3.40.50.150">
    <property type="entry name" value="Vaccinia Virus protein VP39"/>
    <property type="match status" value="1"/>
</dbReference>
<reference evidence="10" key="1">
    <citation type="journal article" date="2016" name="Nature">
        <title>The genome of the seagrass Zostera marina reveals angiosperm adaptation to the sea.</title>
        <authorList>
            <person name="Olsen J.L."/>
            <person name="Rouze P."/>
            <person name="Verhelst B."/>
            <person name="Lin Y.-C."/>
            <person name="Bayer T."/>
            <person name="Collen J."/>
            <person name="Dattolo E."/>
            <person name="De Paoli E."/>
            <person name="Dittami S."/>
            <person name="Maumus F."/>
            <person name="Michel G."/>
            <person name="Kersting A."/>
            <person name="Lauritano C."/>
            <person name="Lohaus R."/>
            <person name="Toepel M."/>
            <person name="Tonon T."/>
            <person name="Vanneste K."/>
            <person name="Amirebrahimi M."/>
            <person name="Brakel J."/>
            <person name="Bostroem C."/>
            <person name="Chovatia M."/>
            <person name="Grimwood J."/>
            <person name="Jenkins J.W."/>
            <person name="Jueterbock A."/>
            <person name="Mraz A."/>
            <person name="Stam W.T."/>
            <person name="Tice H."/>
            <person name="Bornberg-Bauer E."/>
            <person name="Green P.J."/>
            <person name="Pearson G.A."/>
            <person name="Procaccini G."/>
            <person name="Duarte C.M."/>
            <person name="Schmutz J."/>
            <person name="Reusch T.B.H."/>
            <person name="Van de Peer Y."/>
        </authorList>
    </citation>
    <scope>NUCLEOTIDE SEQUENCE [LARGE SCALE GENOMIC DNA]</scope>
    <source>
        <strain evidence="10">cv. Finnish</strain>
    </source>
</reference>
<evidence type="ECO:0000313" key="10">
    <source>
        <dbReference type="Proteomes" id="UP000036987"/>
    </source>
</evidence>
<feature type="compositionally biased region" description="Low complexity" evidence="7">
    <location>
        <begin position="13"/>
        <end position="29"/>
    </location>
</feature>
<feature type="active site" description="Nucleophile" evidence="6">
    <location>
        <position position="392"/>
    </location>
</feature>
<protein>
    <submittedName>
        <fullName evidence="9">Ribosomal RNA small subunit methyltransferase B</fullName>
    </submittedName>
</protein>
<dbReference type="GO" id="GO:0070475">
    <property type="term" value="P:rRNA base methylation"/>
    <property type="evidence" value="ECO:0000318"/>
    <property type="project" value="GO_Central"/>
</dbReference>
<dbReference type="Proteomes" id="UP000036987">
    <property type="component" value="Unassembled WGS sequence"/>
</dbReference>
<dbReference type="FunFam" id="3.40.50.150:FF:000164">
    <property type="entry name" value="Methyltransferase NSUN5, putative"/>
    <property type="match status" value="1"/>
</dbReference>
<sequence>MARPPPKRKPKKTMMTTTTTTTKNNNNNRFRGSAEGRSAYFARREAANVLKKVLQGDARRRAVGSIKTLVYAPSVRNKKATFALVCETLKYLPVLKDILPEAGVLMTGKWKRHQELIYVTAYDMLFGQKSSVIEGGGPVEKYLAVREKTILKSLAQLLVRKKIKCPEDLVLNGQPSVVRPRYVRVNTLKYDVSSAIQELEKICKVKKDDVVPDLLVLPAGTDLHDHPLVVNGSVFLQGKASSMPAFALNPEPGWKVLDACAAPGNKTIQLAAIMDGKGEITACELNDKRVLHLKDTIKRSGASNVTVFHGDFLGINPKDPLFSKIQAILLDPSCSGSGTSIERLDHLLPSSEVNDAGKANNDRIWKLASFQKKALAHALSFPAVERVVYSTCSLHQMENEDVVMSALPLATSLNFNLVSPFPKWPHRGLPVFEGSEKLLRTDPAEGMDGFFITLFVKKREAKKKTRQLIPYPYKMHAWLRLHKVGRKKRGRKI</sequence>
<keyword evidence="1 6" id="KW-0489">Methyltransferase</keyword>